<comment type="caution">
    <text evidence="2">The sequence shown here is derived from an EMBL/GenBank/DDBJ whole genome shotgun (WGS) entry which is preliminary data.</text>
</comment>
<evidence type="ECO:0000256" key="1">
    <source>
        <dbReference type="SAM" id="MobiDB-lite"/>
    </source>
</evidence>
<gene>
    <name evidence="2" type="ORF">AVEN_167260_1</name>
</gene>
<accession>A0A4Y2HFY9</accession>
<reference evidence="2 3" key="1">
    <citation type="journal article" date="2019" name="Sci. Rep.">
        <title>Orb-weaving spider Araneus ventricosus genome elucidates the spidroin gene catalogue.</title>
        <authorList>
            <person name="Kono N."/>
            <person name="Nakamura H."/>
            <person name="Ohtoshi R."/>
            <person name="Moran D.A.P."/>
            <person name="Shinohara A."/>
            <person name="Yoshida Y."/>
            <person name="Fujiwara M."/>
            <person name="Mori M."/>
            <person name="Tomita M."/>
            <person name="Arakawa K."/>
        </authorList>
    </citation>
    <scope>NUCLEOTIDE SEQUENCE [LARGE SCALE GENOMIC DNA]</scope>
</reference>
<sequence length="228" mass="26045">MDTYSNLFDELDSIDWEKETAPAAAFNYEDGELSYSPDLPNFDEMTIIPSPISPINSPPPAMEETKPAAMDEPPPAMPSQKEPARDYEPTTKDPRISLKRKPSPVRAPSSTPLKVPSFVKIPKRDVPPPKRDEPPRQDTKGWKPVQSFKPVEERIFYHSTNHVLALREGEYVLTNGYETASRKTEKHWQQALEQDLRYIAKSTRSVYCVDRLSYNKVAGDTRRRTKVL</sequence>
<organism evidence="2 3">
    <name type="scientific">Araneus ventricosus</name>
    <name type="common">Orbweaver spider</name>
    <name type="synonym">Epeira ventricosa</name>
    <dbReference type="NCBI Taxonomy" id="182803"/>
    <lineage>
        <taxon>Eukaryota</taxon>
        <taxon>Metazoa</taxon>
        <taxon>Ecdysozoa</taxon>
        <taxon>Arthropoda</taxon>
        <taxon>Chelicerata</taxon>
        <taxon>Arachnida</taxon>
        <taxon>Araneae</taxon>
        <taxon>Araneomorphae</taxon>
        <taxon>Entelegynae</taxon>
        <taxon>Araneoidea</taxon>
        <taxon>Araneidae</taxon>
        <taxon>Araneus</taxon>
    </lineage>
</organism>
<keyword evidence="3" id="KW-1185">Reference proteome</keyword>
<dbReference type="EMBL" id="BGPR01001917">
    <property type="protein sequence ID" value="GBM64232.1"/>
    <property type="molecule type" value="Genomic_DNA"/>
</dbReference>
<dbReference type="Proteomes" id="UP000499080">
    <property type="component" value="Unassembled WGS sequence"/>
</dbReference>
<name>A0A4Y2HFY9_ARAVE</name>
<proteinExistence type="predicted"/>
<evidence type="ECO:0000313" key="2">
    <source>
        <dbReference type="EMBL" id="GBM64232.1"/>
    </source>
</evidence>
<protein>
    <submittedName>
        <fullName evidence="2">Uncharacterized protein</fullName>
    </submittedName>
</protein>
<dbReference type="AlphaFoldDB" id="A0A4Y2HFY9"/>
<feature type="compositionally biased region" description="Basic and acidic residues" evidence="1">
    <location>
        <begin position="82"/>
        <end position="96"/>
    </location>
</feature>
<feature type="region of interest" description="Disordered" evidence="1">
    <location>
        <begin position="37"/>
        <end position="143"/>
    </location>
</feature>
<feature type="compositionally biased region" description="Basic and acidic residues" evidence="1">
    <location>
        <begin position="122"/>
        <end position="141"/>
    </location>
</feature>
<evidence type="ECO:0000313" key="3">
    <source>
        <dbReference type="Proteomes" id="UP000499080"/>
    </source>
</evidence>